<accession>A0A0W0X1G3</accession>
<dbReference type="PATRIC" id="fig|29423.5.peg.1419"/>
<dbReference type="Proteomes" id="UP000054858">
    <property type="component" value="Unassembled WGS sequence"/>
</dbReference>
<dbReference type="AlphaFoldDB" id="A0A0W0X1G3"/>
<keyword evidence="3" id="KW-0449">Lipoprotein</keyword>
<keyword evidence="1" id="KW-0732">Signal</keyword>
<protein>
    <submittedName>
        <fullName evidence="3">Putative periplasmic or secreted lipoprotein</fullName>
    </submittedName>
</protein>
<dbReference type="PROSITE" id="PS50914">
    <property type="entry name" value="BON"/>
    <property type="match status" value="2"/>
</dbReference>
<dbReference type="PROSITE" id="PS51257">
    <property type="entry name" value="PROKAR_LIPOPROTEIN"/>
    <property type="match status" value="1"/>
</dbReference>
<organism evidence="3 4">
    <name type="scientific">Legionella oakridgensis</name>
    <dbReference type="NCBI Taxonomy" id="29423"/>
    <lineage>
        <taxon>Bacteria</taxon>
        <taxon>Pseudomonadati</taxon>
        <taxon>Pseudomonadota</taxon>
        <taxon>Gammaproteobacteria</taxon>
        <taxon>Legionellales</taxon>
        <taxon>Legionellaceae</taxon>
        <taxon>Legionella</taxon>
    </lineage>
</organism>
<feature type="signal peptide" evidence="1">
    <location>
        <begin position="1"/>
        <end position="26"/>
    </location>
</feature>
<dbReference type="PANTHER" id="PTHR34606">
    <property type="entry name" value="BON DOMAIN-CONTAINING PROTEIN"/>
    <property type="match status" value="1"/>
</dbReference>
<evidence type="ECO:0000256" key="1">
    <source>
        <dbReference type="SAM" id="SignalP"/>
    </source>
</evidence>
<evidence type="ECO:0000313" key="3">
    <source>
        <dbReference type="EMBL" id="KTD38412.1"/>
    </source>
</evidence>
<feature type="chain" id="PRO_5006916028" evidence="1">
    <location>
        <begin position="27"/>
        <end position="187"/>
    </location>
</feature>
<sequence length="187" mass="20551">MKKSTLIILCLSVLLTSCVAAVVAGAAGGLVVYDRRSMTMIERDARIFYVINKTIVSDPIFRDSHIIISSFNQIVLLAGQTPKASLRVVAEKIAKKTPNVQRVYNEITVQNPIAFSQRSKDSWITGQVRAQMLAKKGLESGSIRVVTENSVVYLMGIATHEQANLAVDVARQVNGVSKVVKIFRYIT</sequence>
<dbReference type="PANTHER" id="PTHR34606:SF4">
    <property type="entry name" value="OUTER MEMBRANE LIPOPROTEIN DOLP"/>
    <property type="match status" value="1"/>
</dbReference>
<comment type="caution">
    <text evidence="3">The sequence shown here is derived from an EMBL/GenBank/DDBJ whole genome shotgun (WGS) entry which is preliminary data.</text>
</comment>
<name>A0A0W0X1G3_9GAMM</name>
<dbReference type="EMBL" id="LNYP01000028">
    <property type="protein sequence ID" value="KTD38412.1"/>
    <property type="molecule type" value="Genomic_DNA"/>
</dbReference>
<feature type="domain" description="BON" evidence="2">
    <location>
        <begin position="43"/>
        <end position="111"/>
    </location>
</feature>
<evidence type="ECO:0000259" key="2">
    <source>
        <dbReference type="PROSITE" id="PS50914"/>
    </source>
</evidence>
<gene>
    <name evidence="3" type="ORF">Loak_1357</name>
</gene>
<evidence type="ECO:0000313" key="4">
    <source>
        <dbReference type="Proteomes" id="UP000054858"/>
    </source>
</evidence>
<feature type="domain" description="BON" evidence="2">
    <location>
        <begin position="120"/>
        <end position="187"/>
    </location>
</feature>
<proteinExistence type="predicted"/>
<dbReference type="Pfam" id="PF04972">
    <property type="entry name" value="BON"/>
    <property type="match status" value="2"/>
</dbReference>
<dbReference type="InterPro" id="IPR007055">
    <property type="entry name" value="BON_dom"/>
</dbReference>
<reference evidence="3 4" key="1">
    <citation type="submission" date="2015-11" db="EMBL/GenBank/DDBJ databases">
        <title>Genomic analysis of 38 Legionella species identifies large and diverse effector repertoires.</title>
        <authorList>
            <person name="Burstein D."/>
            <person name="Amaro F."/>
            <person name="Zusman T."/>
            <person name="Lifshitz Z."/>
            <person name="Cohen O."/>
            <person name="Gilbert J.A."/>
            <person name="Pupko T."/>
            <person name="Shuman H.A."/>
            <person name="Segal G."/>
        </authorList>
    </citation>
    <scope>NUCLEOTIDE SEQUENCE [LARGE SCALE GENOMIC DNA]</scope>
    <source>
        <strain evidence="3 4">Oak Ridge-10</strain>
    </source>
</reference>
<dbReference type="RefSeq" id="WP_118996679.1">
    <property type="nucleotide sequence ID" value="NZ_LCUA01000014.1"/>
</dbReference>
<dbReference type="InterPro" id="IPR051686">
    <property type="entry name" value="Lipoprotein_DolP"/>
</dbReference>